<evidence type="ECO:0000256" key="2">
    <source>
        <dbReference type="PROSITE-ProRule" id="PRU00335"/>
    </source>
</evidence>
<protein>
    <submittedName>
        <fullName evidence="4">TetR/AcrR family transcriptional regulator</fullName>
    </submittedName>
</protein>
<gene>
    <name evidence="4" type="ORF">ACFSW5_14175</name>
</gene>
<dbReference type="Proteomes" id="UP001597493">
    <property type="component" value="Unassembled WGS sequence"/>
</dbReference>
<keyword evidence="5" id="KW-1185">Reference proteome</keyword>
<keyword evidence="1 2" id="KW-0238">DNA-binding</keyword>
<dbReference type="Pfam" id="PF14278">
    <property type="entry name" value="TetR_C_8"/>
    <property type="match status" value="1"/>
</dbReference>
<dbReference type="RefSeq" id="WP_379274184.1">
    <property type="nucleotide sequence ID" value="NZ_JBHUGT010000051.1"/>
</dbReference>
<dbReference type="SUPFAM" id="SSF46689">
    <property type="entry name" value="Homeodomain-like"/>
    <property type="match status" value="1"/>
</dbReference>
<sequence length="200" mass="23363">MKAETQLDRRARRSRQAIKSAFVALVLEKGYDAVTVMDVAERADYNRGTFYKHFMGKEELLKEIRDDFLAAVSDALLDPYPGLERIEADRIFPSTLLLFELIEKRKDEFKALLTADKGMGIELMNALRRSMKDDMRIELEHREPPVDYEIMLSYQLSATVGVIMYWAETNFKYSARYMAEQLFALNRNKMKSIEFTHKPE</sequence>
<evidence type="ECO:0000313" key="5">
    <source>
        <dbReference type="Proteomes" id="UP001597493"/>
    </source>
</evidence>
<feature type="domain" description="HTH tetR-type" evidence="3">
    <location>
        <begin position="12"/>
        <end position="72"/>
    </location>
</feature>
<dbReference type="InterPro" id="IPR001647">
    <property type="entry name" value="HTH_TetR"/>
</dbReference>
<dbReference type="PROSITE" id="PS50977">
    <property type="entry name" value="HTH_TETR_2"/>
    <property type="match status" value="1"/>
</dbReference>
<dbReference type="PANTHER" id="PTHR43479:SF7">
    <property type="entry name" value="TETR-FAMILY TRANSCRIPTIONAL REGULATOR"/>
    <property type="match status" value="1"/>
</dbReference>
<dbReference type="PRINTS" id="PR00455">
    <property type="entry name" value="HTHTETR"/>
</dbReference>
<reference evidence="5" key="1">
    <citation type="journal article" date="2019" name="Int. J. Syst. Evol. Microbiol.">
        <title>The Global Catalogue of Microorganisms (GCM) 10K type strain sequencing project: providing services to taxonomists for standard genome sequencing and annotation.</title>
        <authorList>
            <consortium name="The Broad Institute Genomics Platform"/>
            <consortium name="The Broad Institute Genome Sequencing Center for Infectious Disease"/>
            <person name="Wu L."/>
            <person name="Ma J."/>
        </authorList>
    </citation>
    <scope>NUCLEOTIDE SEQUENCE [LARGE SCALE GENOMIC DNA]</scope>
    <source>
        <strain evidence="5">TISTR 1827</strain>
    </source>
</reference>
<dbReference type="EMBL" id="JBHUMY010000013">
    <property type="protein sequence ID" value="MFD2661397.1"/>
    <property type="molecule type" value="Genomic_DNA"/>
</dbReference>
<evidence type="ECO:0000313" key="4">
    <source>
        <dbReference type="EMBL" id="MFD2661397.1"/>
    </source>
</evidence>
<feature type="DNA-binding region" description="H-T-H motif" evidence="2">
    <location>
        <begin position="35"/>
        <end position="54"/>
    </location>
</feature>
<evidence type="ECO:0000256" key="1">
    <source>
        <dbReference type="ARBA" id="ARBA00023125"/>
    </source>
</evidence>
<name>A0ABW5QYB6_9BACL</name>
<dbReference type="Pfam" id="PF00440">
    <property type="entry name" value="TetR_N"/>
    <property type="match status" value="1"/>
</dbReference>
<dbReference type="PANTHER" id="PTHR43479">
    <property type="entry name" value="ACREF/ENVCD OPERON REPRESSOR-RELATED"/>
    <property type="match status" value="1"/>
</dbReference>
<comment type="caution">
    <text evidence="4">The sequence shown here is derived from an EMBL/GenBank/DDBJ whole genome shotgun (WGS) entry which is preliminary data.</text>
</comment>
<accession>A0ABW5QYB6</accession>
<proteinExistence type="predicted"/>
<dbReference type="InterPro" id="IPR050624">
    <property type="entry name" value="HTH-type_Tx_Regulator"/>
</dbReference>
<dbReference type="InterPro" id="IPR009057">
    <property type="entry name" value="Homeodomain-like_sf"/>
</dbReference>
<organism evidence="4 5">
    <name type="scientific">Paenibacillus thailandensis</name>
    <dbReference type="NCBI Taxonomy" id="393250"/>
    <lineage>
        <taxon>Bacteria</taxon>
        <taxon>Bacillati</taxon>
        <taxon>Bacillota</taxon>
        <taxon>Bacilli</taxon>
        <taxon>Bacillales</taxon>
        <taxon>Paenibacillaceae</taxon>
        <taxon>Paenibacillus</taxon>
    </lineage>
</organism>
<evidence type="ECO:0000259" key="3">
    <source>
        <dbReference type="PROSITE" id="PS50977"/>
    </source>
</evidence>
<dbReference type="InterPro" id="IPR039532">
    <property type="entry name" value="TetR_C_Firmicutes"/>
</dbReference>
<dbReference type="Gene3D" id="1.10.357.10">
    <property type="entry name" value="Tetracycline Repressor, domain 2"/>
    <property type="match status" value="1"/>
</dbReference>